<name>A0A1H9UKX3_9LACT</name>
<protein>
    <submittedName>
        <fullName evidence="6">Leucine-rich repeat (LRR) protein</fullName>
    </submittedName>
</protein>
<dbReference type="Pfam" id="PF12354">
    <property type="entry name" value="Internalin_N"/>
    <property type="match status" value="1"/>
</dbReference>
<accession>A0A1H9UKX3</accession>
<organism evidence="6 7">
    <name type="scientific">Isobaculum melis</name>
    <dbReference type="NCBI Taxonomy" id="142588"/>
    <lineage>
        <taxon>Bacteria</taxon>
        <taxon>Bacillati</taxon>
        <taxon>Bacillota</taxon>
        <taxon>Bacilli</taxon>
        <taxon>Lactobacillales</taxon>
        <taxon>Carnobacteriaceae</taxon>
        <taxon>Isobaculum</taxon>
    </lineage>
</organism>
<dbReference type="RefSeq" id="WP_092654324.1">
    <property type="nucleotide sequence ID" value="NZ_FOHA01000037.1"/>
</dbReference>
<feature type="domain" description="Disease resistance R13L4/SHOC-2-like LRR" evidence="5">
    <location>
        <begin position="328"/>
        <end position="408"/>
    </location>
</feature>
<dbReference type="OrthoDB" id="2317670at2"/>
<proteinExistence type="predicted"/>
<dbReference type="SMART" id="SM00369">
    <property type="entry name" value="LRR_TYP"/>
    <property type="match status" value="15"/>
</dbReference>
<feature type="region of interest" description="Disordered" evidence="3">
    <location>
        <begin position="148"/>
        <end position="194"/>
    </location>
</feature>
<dbReference type="PANTHER" id="PTHR48057">
    <property type="entry name" value="LEUCINE-RICH REPEAT SERINE/THREONINE-PROTEIN KINASE 1"/>
    <property type="match status" value="1"/>
</dbReference>
<dbReference type="SUPFAM" id="SSF52047">
    <property type="entry name" value="RNI-like"/>
    <property type="match status" value="2"/>
</dbReference>
<dbReference type="InterPro" id="IPR003591">
    <property type="entry name" value="Leu-rich_rpt_typical-subtyp"/>
</dbReference>
<evidence type="ECO:0000256" key="3">
    <source>
        <dbReference type="SAM" id="MobiDB-lite"/>
    </source>
</evidence>
<evidence type="ECO:0000256" key="1">
    <source>
        <dbReference type="ARBA" id="ARBA00022614"/>
    </source>
</evidence>
<dbReference type="InterPro" id="IPR032675">
    <property type="entry name" value="LRR_dom_sf"/>
</dbReference>
<dbReference type="Pfam" id="PF23598">
    <property type="entry name" value="LRR_14"/>
    <property type="match status" value="3"/>
</dbReference>
<dbReference type="EMBL" id="FOHA01000037">
    <property type="protein sequence ID" value="SES10012.1"/>
    <property type="molecule type" value="Genomic_DNA"/>
</dbReference>
<dbReference type="GO" id="GO:0009274">
    <property type="term" value="C:peptidoglycan-based cell wall"/>
    <property type="evidence" value="ECO:0007669"/>
    <property type="project" value="UniProtKB-ARBA"/>
</dbReference>
<dbReference type="AlphaFoldDB" id="A0A1H9UKX3"/>
<dbReference type="SMART" id="SM00365">
    <property type="entry name" value="LRR_SD22"/>
    <property type="match status" value="8"/>
</dbReference>
<keyword evidence="2" id="KW-0677">Repeat</keyword>
<dbReference type="InterPro" id="IPR001611">
    <property type="entry name" value="Leu-rich_rpt"/>
</dbReference>
<feature type="domain" description="Internalin N-terminal" evidence="4">
    <location>
        <begin position="210"/>
        <end position="242"/>
    </location>
</feature>
<dbReference type="FunFam" id="3.80.10.10:FF:001164">
    <property type="entry name" value="GH01279p"/>
    <property type="match status" value="1"/>
</dbReference>
<sequence>MKKWHKNISILLALIILFVIGLKATELLANYEVVSDLSIESEQQEISIDESFNLKIKSANAEDKRVLLPLPANVDYESSGVEHGSVVFDQENHQLMIDWYDTTTENRYVTVTMKIEEEGTYPFQAVSQRQEKAVQSQPIELTVTLPVEEEQVTEEPQAEEAQTEVVPSNDNEELSESQPVPATEEIPVHKDAEQAPENKALKTDARIGQPINVVFPDTIFASYIANQLKKNVTDPITQADVDKTTTLDQNQAFRGIESLEGIDIFSQLTALKLTNLKITDIPEAVLNLTKLKSLSLHSSQAMTITENIDCLSELTYLNLFNVDILPETIGNLVSLTYLEVRGTQLTSIPGEIGKLNKLQTLNINGTGLTSLPPELGNLVSLKILNLSQNKLTALPSELGNLSALQTLEARLNQLTSLPAELGNLSSLTKLDFYHNKISTIPATLGNLNNLKELILSSNQLTSIPDTLGNLNNLKELILFSNQLTSIPATLGNLNSITKLDFNWNKIPTVPATLGKLSTLLILTLRGNLLEIVPIELGNLSSLTNLNLSDNQLIAIPATLGKLSNLLFLDLGKNQLTILPTELGNLSNLQSLSLDSNQLTSVPAELGNLSNLQRLSLYSNQLTTVPDSYMQLTSLLEWSLQNNKGLESLPENIGNLTKLKKLELYDTSLISLPESLGNLSELVDLTIYNTKLTKLPESIGNLTKLKNLNLTKTALTSLPESIGKLKNNSMVYGINFKNTYLPSDTVAQLKARFPTLKIVDGAKVFSKLTMNDSTTSVKVDIDEYEEWSNLIKSETLMSYLEKEHQHTTHHYLLDEYSDKQGNPINIEDYVKDGKILKTGTIHAKIRAGGTGLFPNNSNNAITDDTIEIEFYKRKLTFTSIPTTVSFGTDVAISANEKTYPLQAIGQPLAVQDNRKMKSTWTVSAKMTKELTSESNHVLTDSLLYRLNGNQFYLNTSSINLFSQQNTDDDPFAISDTWMKDEQNGLFLNIKAGQAFAETYTGTIEWDLQDVPSNSE</sequence>
<feature type="domain" description="Disease resistance R13L4/SHOC-2-like LRR" evidence="5">
    <location>
        <begin position="413"/>
        <end position="505"/>
    </location>
</feature>
<evidence type="ECO:0000313" key="7">
    <source>
        <dbReference type="Proteomes" id="UP000198948"/>
    </source>
</evidence>
<reference evidence="6 7" key="1">
    <citation type="submission" date="2016-10" db="EMBL/GenBank/DDBJ databases">
        <authorList>
            <person name="de Groot N.N."/>
        </authorList>
    </citation>
    <scope>NUCLEOTIDE SEQUENCE [LARGE SCALE GENOMIC DNA]</scope>
    <source>
        <strain evidence="6 7">DSM 13760</strain>
    </source>
</reference>
<dbReference type="Gene3D" id="1.10.8.390">
    <property type="entry name" value="Internalin N-terminal Cap domain-like"/>
    <property type="match status" value="1"/>
</dbReference>
<feature type="domain" description="Disease resistance R13L4/SHOC-2-like LRR" evidence="5">
    <location>
        <begin position="581"/>
        <end position="686"/>
    </location>
</feature>
<gene>
    <name evidence="6" type="ORF">SAMN04488559_1372</name>
</gene>
<dbReference type="InterPro" id="IPR052595">
    <property type="entry name" value="LRRC69/RLP"/>
</dbReference>
<evidence type="ECO:0000256" key="2">
    <source>
        <dbReference type="ARBA" id="ARBA00022737"/>
    </source>
</evidence>
<evidence type="ECO:0000313" key="6">
    <source>
        <dbReference type="EMBL" id="SES10012.1"/>
    </source>
</evidence>
<dbReference type="InterPro" id="IPR055414">
    <property type="entry name" value="LRR_R13L4/SHOC2-like"/>
</dbReference>
<keyword evidence="1" id="KW-0433">Leucine-rich repeat</keyword>
<dbReference type="InterPro" id="IPR024634">
    <property type="entry name" value="Internalin_N"/>
</dbReference>
<dbReference type="Proteomes" id="UP000198948">
    <property type="component" value="Unassembled WGS sequence"/>
</dbReference>
<dbReference type="SMART" id="SM00364">
    <property type="entry name" value="LRR_BAC"/>
    <property type="match status" value="11"/>
</dbReference>
<evidence type="ECO:0000259" key="4">
    <source>
        <dbReference type="Pfam" id="PF12354"/>
    </source>
</evidence>
<dbReference type="Gene3D" id="3.80.10.10">
    <property type="entry name" value="Ribonuclease Inhibitor"/>
    <property type="match status" value="4"/>
</dbReference>
<keyword evidence="7" id="KW-1185">Reference proteome</keyword>
<dbReference type="STRING" id="142588.SAMN04488559_1372"/>
<feature type="compositionally biased region" description="Acidic residues" evidence="3">
    <location>
        <begin position="148"/>
        <end position="162"/>
    </location>
</feature>
<dbReference type="PROSITE" id="PS51450">
    <property type="entry name" value="LRR"/>
    <property type="match status" value="6"/>
</dbReference>
<evidence type="ECO:0000259" key="5">
    <source>
        <dbReference type="Pfam" id="PF23598"/>
    </source>
</evidence>